<name>A0A2P2JCC9_RHIMU</name>
<reference evidence="1" key="1">
    <citation type="submission" date="2018-02" db="EMBL/GenBank/DDBJ databases">
        <title>Rhizophora mucronata_Transcriptome.</title>
        <authorList>
            <person name="Meera S.P."/>
            <person name="Sreeshan A."/>
            <person name="Augustine A."/>
        </authorList>
    </citation>
    <scope>NUCLEOTIDE SEQUENCE</scope>
    <source>
        <tissue evidence="1">Leaf</tissue>
    </source>
</reference>
<evidence type="ECO:0000313" key="1">
    <source>
        <dbReference type="EMBL" id="MBW91122.1"/>
    </source>
</evidence>
<accession>A0A2P2JCC9</accession>
<organism evidence="1">
    <name type="scientific">Rhizophora mucronata</name>
    <name type="common">Asiatic mangrove</name>
    <dbReference type="NCBI Taxonomy" id="61149"/>
    <lineage>
        <taxon>Eukaryota</taxon>
        <taxon>Viridiplantae</taxon>
        <taxon>Streptophyta</taxon>
        <taxon>Embryophyta</taxon>
        <taxon>Tracheophyta</taxon>
        <taxon>Spermatophyta</taxon>
        <taxon>Magnoliopsida</taxon>
        <taxon>eudicotyledons</taxon>
        <taxon>Gunneridae</taxon>
        <taxon>Pentapetalae</taxon>
        <taxon>rosids</taxon>
        <taxon>fabids</taxon>
        <taxon>Malpighiales</taxon>
        <taxon>Rhizophoraceae</taxon>
        <taxon>Rhizophora</taxon>
    </lineage>
</organism>
<dbReference type="AlphaFoldDB" id="A0A2P2JCC9"/>
<dbReference type="EMBL" id="GGEC01010639">
    <property type="protein sequence ID" value="MBW91122.1"/>
    <property type="molecule type" value="Transcribed_RNA"/>
</dbReference>
<sequence length="34" mass="3924">MQGCLTFMVLSIYIRIPSNKNFHNLKMATVHSPM</sequence>
<proteinExistence type="predicted"/>
<protein>
    <submittedName>
        <fullName evidence="1">Acyl-CoA-binding domain-containing protein 2-like</fullName>
    </submittedName>
</protein>